<organism evidence="4 5">
    <name type="scientific">Rubrivivax gelatinosus (strain NBRC 100245 / IL144)</name>
    <dbReference type="NCBI Taxonomy" id="983917"/>
    <lineage>
        <taxon>Bacteria</taxon>
        <taxon>Pseudomonadati</taxon>
        <taxon>Pseudomonadota</taxon>
        <taxon>Betaproteobacteria</taxon>
        <taxon>Burkholderiales</taxon>
        <taxon>Sphaerotilaceae</taxon>
        <taxon>Rubrivivax</taxon>
    </lineage>
</organism>
<dbReference type="RefSeq" id="WP_014426932.1">
    <property type="nucleotide sequence ID" value="NC_017075.1"/>
</dbReference>
<feature type="domain" description="VapC50 C-terminal" evidence="3">
    <location>
        <begin position="134"/>
        <end position="188"/>
    </location>
</feature>
<evidence type="ECO:0000313" key="5">
    <source>
        <dbReference type="Proteomes" id="UP000007883"/>
    </source>
</evidence>
<reference evidence="4 5" key="1">
    <citation type="journal article" date="2012" name="J. Bacteriol.">
        <title>Complete genome sequence of phototrophic betaproteobacterium Rubrivivax gelatinosus IL144.</title>
        <authorList>
            <person name="Nagashima S."/>
            <person name="Kamimura A."/>
            <person name="Shimizu T."/>
            <person name="Nakamura-isaki S."/>
            <person name="Aono E."/>
            <person name="Sakamoto K."/>
            <person name="Ichikawa N."/>
            <person name="Nakazawa H."/>
            <person name="Sekine M."/>
            <person name="Yamazaki S."/>
            <person name="Fujita N."/>
            <person name="Shimada K."/>
            <person name="Hanada S."/>
            <person name="Nagashima K.V.P."/>
        </authorList>
    </citation>
    <scope>NUCLEOTIDE SEQUENCE [LARGE SCALE GENOMIC DNA]</scope>
    <source>
        <strain evidence="5">NBRC 100245 / IL144</strain>
    </source>
</reference>
<dbReference type="InterPro" id="IPR002716">
    <property type="entry name" value="PIN_dom"/>
</dbReference>
<sequence length="193" mass="21147">MAGHARYTALLDACVLYPIVVCDALISVSVAGLFAAKWTSAIEAEWMRSLERDRGRPPGSFERRRDLMRQATPDWEVDAGACARLEPALRLPDSGDVHVLAAAIAGHADCIVTCNLKDFPATALAPHGLEAVHPDDFLVAQMDLDELAVLSALKDMRRRMRNPALTAEVFVERFVRSGLVATSTRLQRAIELI</sequence>
<dbReference type="Proteomes" id="UP000007883">
    <property type="component" value="Chromosome"/>
</dbReference>
<dbReference type="Pfam" id="PF13470">
    <property type="entry name" value="PIN_3"/>
    <property type="match status" value="1"/>
</dbReference>
<evidence type="ECO:0000313" key="4">
    <source>
        <dbReference type="EMBL" id="BAL94056.1"/>
    </source>
</evidence>
<dbReference type="HOGENOM" id="CLU_096418_0_1_4"/>
<gene>
    <name evidence="4" type="ordered locus">RGE_07130</name>
</gene>
<protein>
    <submittedName>
        <fullName evidence="4">Uncharacterized protein</fullName>
    </submittedName>
</protein>
<dbReference type="EMBL" id="AP012320">
    <property type="protein sequence ID" value="BAL94056.1"/>
    <property type="molecule type" value="Genomic_DNA"/>
</dbReference>
<proteinExistence type="predicted"/>
<evidence type="ECO:0000259" key="3">
    <source>
        <dbReference type="Pfam" id="PF26343"/>
    </source>
</evidence>
<dbReference type="KEGG" id="rge:RGE_07130"/>
<evidence type="ECO:0000259" key="2">
    <source>
        <dbReference type="Pfam" id="PF13470"/>
    </source>
</evidence>
<feature type="domain" description="PIN" evidence="2">
    <location>
        <begin position="9"/>
        <end position="116"/>
    </location>
</feature>
<dbReference type="AlphaFoldDB" id="I0HM19"/>
<dbReference type="STRING" id="983917.RGE_07130"/>
<keyword evidence="5" id="KW-1185">Reference proteome</keyword>
<dbReference type="InterPro" id="IPR058652">
    <property type="entry name" value="VapC50_C"/>
</dbReference>
<keyword evidence="1" id="KW-0812">Transmembrane</keyword>
<dbReference type="eggNOG" id="COG1569">
    <property type="taxonomic scope" value="Bacteria"/>
</dbReference>
<keyword evidence="1" id="KW-0472">Membrane</keyword>
<name>I0HM19_RUBGI</name>
<dbReference type="PATRIC" id="fig|983917.3.peg.693"/>
<feature type="transmembrane region" description="Helical" evidence="1">
    <location>
        <begin position="15"/>
        <end position="38"/>
    </location>
</feature>
<dbReference type="Pfam" id="PF26343">
    <property type="entry name" value="VapC50_C"/>
    <property type="match status" value="1"/>
</dbReference>
<keyword evidence="1" id="KW-1133">Transmembrane helix</keyword>
<accession>I0HM19</accession>
<evidence type="ECO:0000256" key="1">
    <source>
        <dbReference type="SAM" id="Phobius"/>
    </source>
</evidence>